<dbReference type="InterPro" id="IPR039718">
    <property type="entry name" value="Rrm1"/>
</dbReference>
<dbReference type="GO" id="GO:0009263">
    <property type="term" value="P:deoxyribonucleotide biosynthetic process"/>
    <property type="evidence" value="ECO:0007669"/>
    <property type="project" value="UniProtKB-KW"/>
</dbReference>
<dbReference type="NCBIfam" id="TIGR01443">
    <property type="entry name" value="intein_Cterm"/>
    <property type="match status" value="1"/>
</dbReference>
<dbReference type="EC" id="1.17.4.1" evidence="9"/>
<dbReference type="Pfam" id="PF02867">
    <property type="entry name" value="Ribonuc_red_lgC"/>
    <property type="match status" value="3"/>
</dbReference>
<dbReference type="PROSITE" id="PS50817">
    <property type="entry name" value="INTEIN_N_TER"/>
    <property type="match status" value="1"/>
</dbReference>
<evidence type="ECO:0000256" key="2">
    <source>
        <dbReference type="ARBA" id="ARBA00022741"/>
    </source>
</evidence>
<dbReference type="InterPro" id="IPR027434">
    <property type="entry name" value="Homing_endonucl"/>
</dbReference>
<organismHost>
    <name type="scientific">Cafeteria roenbergensis</name>
    <name type="common">Marine flagellate</name>
    <dbReference type="NCBI Taxonomy" id="33653"/>
</organismHost>
<dbReference type="Gene3D" id="3.20.70.20">
    <property type="match status" value="2"/>
</dbReference>
<dbReference type="InterPro" id="IPR004042">
    <property type="entry name" value="Intein_endonuc_central"/>
</dbReference>
<keyword evidence="5" id="KW-0651">Protein splicing</keyword>
<dbReference type="SUPFAM" id="SSF52833">
    <property type="entry name" value="Thioredoxin-like"/>
    <property type="match status" value="1"/>
</dbReference>
<evidence type="ECO:0000256" key="1">
    <source>
        <dbReference type="ARBA" id="ARBA00010406"/>
    </source>
</evidence>
<dbReference type="Gene3D" id="3.10.28.10">
    <property type="entry name" value="Homing endonucleases"/>
    <property type="match status" value="1"/>
</dbReference>
<dbReference type="GO" id="GO:0016539">
    <property type="term" value="P:intein-mediated protein splicing"/>
    <property type="evidence" value="ECO:0007669"/>
    <property type="project" value="InterPro"/>
</dbReference>
<dbReference type="UniPathway" id="UPA00326"/>
<dbReference type="CDD" id="cd00081">
    <property type="entry name" value="Hint"/>
    <property type="match status" value="1"/>
</dbReference>
<evidence type="ECO:0000313" key="12">
    <source>
        <dbReference type="EMBL" id="ADO67488.1"/>
    </source>
</evidence>
<dbReference type="PROSITE" id="PS51161">
    <property type="entry name" value="ATP_CONE"/>
    <property type="match status" value="1"/>
</dbReference>
<reference evidence="12 13" key="1">
    <citation type="journal article" date="2010" name="Proc. Natl. Acad. Sci. U.S.A.">
        <title>Giant virus with a remarkable complement of genes infects marine zooplankton.</title>
        <authorList>
            <person name="Fischer M.G."/>
            <person name="Allen M.J."/>
            <person name="Wilson W.H."/>
            <person name="Suttle C.A."/>
        </authorList>
    </citation>
    <scope>NUCLEOTIDE SEQUENCE [LARGE SCALE GENOMIC DNA]</scope>
    <source>
        <strain evidence="12 13">BV-PW1</strain>
    </source>
</reference>
<dbReference type="InterPro" id="IPR003587">
    <property type="entry name" value="Hint_dom_N"/>
</dbReference>
<dbReference type="SUPFAM" id="SSF51294">
    <property type="entry name" value="Hedgehog/intein (Hint) domain"/>
    <property type="match status" value="1"/>
</dbReference>
<dbReference type="GO" id="GO:0004748">
    <property type="term" value="F:ribonucleoside-diphosphate reductase activity, thioredoxin disulfide as acceptor"/>
    <property type="evidence" value="ECO:0007669"/>
    <property type="project" value="UniProtKB-EC"/>
</dbReference>
<gene>
    <name evidence="12" type="ORF">crov454</name>
</gene>
<dbReference type="PROSITE" id="PS51354">
    <property type="entry name" value="GLUTAREDOXIN_2"/>
    <property type="match status" value="1"/>
</dbReference>
<protein>
    <recommendedName>
        <fullName evidence="9">Ribonucleoside-diphosphate reductase</fullName>
        <ecNumber evidence="9">1.17.4.1</ecNumber>
    </recommendedName>
</protein>
<dbReference type="SUPFAM" id="SSF51998">
    <property type="entry name" value="PFL-like glycyl radical enzymes"/>
    <property type="match status" value="2"/>
</dbReference>
<dbReference type="EMBL" id="GU244497">
    <property type="protein sequence ID" value="ADO67488.1"/>
    <property type="molecule type" value="Genomic_DNA"/>
</dbReference>
<dbReference type="GO" id="GO:0005524">
    <property type="term" value="F:ATP binding"/>
    <property type="evidence" value="ECO:0007669"/>
    <property type="project" value="UniProtKB-UniRule"/>
</dbReference>
<dbReference type="RefSeq" id="YP_003970087.1">
    <property type="nucleotide sequence ID" value="NC_014637.1"/>
</dbReference>
<dbReference type="Pfam" id="PF00462">
    <property type="entry name" value="Glutaredoxin"/>
    <property type="match status" value="1"/>
</dbReference>
<evidence type="ECO:0000256" key="3">
    <source>
        <dbReference type="ARBA" id="ARBA00022813"/>
    </source>
</evidence>
<organism evidence="12 13">
    <name type="scientific">Cafeteria roenbergensis virus (strain BV-PW1)</name>
    <name type="common">CroV</name>
    <dbReference type="NCBI Taxonomy" id="693272"/>
    <lineage>
        <taxon>Viruses</taxon>
        <taxon>Varidnaviria</taxon>
        <taxon>Bamfordvirae</taxon>
        <taxon>Nucleocytoviricota</taxon>
        <taxon>Megaviricetes</taxon>
        <taxon>Imitervirales</taxon>
        <taxon>Mimiviridae</taxon>
        <taxon>Aliimimivirinae</taxon>
        <taxon>Rheavirus</taxon>
        <taxon>Rheavirus sinusmexicani</taxon>
    </lineage>
</organism>
<dbReference type="GeneID" id="9887857"/>
<dbReference type="PRINTS" id="PR00379">
    <property type="entry name" value="INTEIN"/>
</dbReference>
<dbReference type="Gene3D" id="3.40.30.10">
    <property type="entry name" value="Glutaredoxin"/>
    <property type="match status" value="1"/>
</dbReference>
<dbReference type="PROSITE" id="PS50818">
    <property type="entry name" value="INTEIN_C_TER"/>
    <property type="match status" value="1"/>
</dbReference>
<dbReference type="InterPro" id="IPR006142">
    <property type="entry name" value="INTEIN"/>
</dbReference>
<keyword evidence="2 8" id="KW-0547">Nucleotide-binding</keyword>
<evidence type="ECO:0000313" key="13">
    <source>
        <dbReference type="Proteomes" id="UP000029781"/>
    </source>
</evidence>
<dbReference type="NCBIfam" id="TIGR01445">
    <property type="entry name" value="intein_Nterm"/>
    <property type="match status" value="1"/>
</dbReference>
<evidence type="ECO:0000259" key="10">
    <source>
        <dbReference type="PROSITE" id="PS50819"/>
    </source>
</evidence>
<sequence length="1257" mass="145296">MTYPNISNMSSKLSQYYVIKRDGRRENVHFDKITQRISKLLTGNMNKNIDIINIVKKTITSIYPGITTKELDNQSAYQCGMMTPLHYDYALLAGRIYVSSLHKETMKTFVEKMELINDNLHIYDSEWIEFIKKHRNKLNKIIDYNRDYSFDFFGIKTMERTYITKLDGHLIERPQDVFMRVASLVHCGDLQKTIDSYNLMSKKYFTHASPTLFNAGNKKGNLVSCFLLGTEDSMTGISKTWNDVAHISKWGGGIGIHISNVRAKGSEIKSTNGHSDGIVPMLQVYNSICRYVNQCFTPDTPIFTNDGFVSIENIKPHMKVMTSDGTFRNVNKIFKNNVNKNILKINTTHSLEEIKCTKEHDILIYQNINNESNYEQITHYIETNKYTPNFVKASELKVGDFMVIPKIQINKQTIYSEDDYYLLGLILGKGTIVLNKDYHLMECMLTLDTNSISYQFVKNYLTTKNICFSEINNNSIIEWNLPENFIIQYDDLYINDIKYFSSKFITGETNKLLKLIKGLIDSNGNIDREITVKASNKNMAYSIRYILMILGIPSSGHFTDNYIIKIPKTNMISNILNIEPDNTFNYIELETCILTKIENIDMCEYSGYVYDLNIEENHNYLTSSGIVHNSGRRKGSFAFYLEPHHADIFDFLELRKNTGAESERARDLFLALWVSDLFMNQVKLNNDWYLFCPDKAPGLNDVYGDEYETLYWKYVSEEKYNKKIKARKLWEAIMTAQFETGSPYMLYKDNINKKSNQKNIGIIRSSNLCAEIVEYSDSTETAACNLASIALPNFIKSKNVSDNGWIVYSKPNCIYCKWIKQMLINKNIKFEEKLIEIDSVELYNLKQKIGKELITFPQVFLNNTLIGGMEETWIYFGKDYDYEKLWNVAYHVTQNLDSVIDKNYYPTKESRRSNMRHRPIGLGIQGLADTLALLRVPYASKAALDINEKIFGIIYHAAVTASVDIAKEREEDMKLLLKYFEEHPKKKPSSEFYDDNFECYPKKIEKIYHKLRPHSTELDKTQFLGAYSTFEGSPFSEGKLQYHLWNRTPINISTLIEGKSWDSLINEMKKYGTRNSLLTALMPTASTSQLLGNYESFEPFTSNIYTRRTLAGEFIVVNKHLINDLNEIGEWTNEIRQKVINDNGSIQNILLPNIIKNIYQTSYEMKQKYIIDGCSIRGAYIDQTQSMNLYFAQPDSQKLTSSQFYAWEQGLKTGLYYLRSKPSANATKITVLLNNSQNKINSQNMMEEDEGCVMCSA</sequence>
<dbReference type="InterPro" id="IPR036249">
    <property type="entry name" value="Thioredoxin-like_sf"/>
</dbReference>
<dbReference type="Proteomes" id="UP000029781">
    <property type="component" value="Segment"/>
</dbReference>
<dbReference type="PROSITE" id="PS50819">
    <property type="entry name" value="INTEIN_ENDONUCLEASE"/>
    <property type="match status" value="1"/>
</dbReference>
<dbReference type="GO" id="GO:0004519">
    <property type="term" value="F:endonuclease activity"/>
    <property type="evidence" value="ECO:0007669"/>
    <property type="project" value="InterPro"/>
</dbReference>
<dbReference type="Pfam" id="PF00317">
    <property type="entry name" value="Ribonuc_red_lgN"/>
    <property type="match status" value="1"/>
</dbReference>
<comment type="function">
    <text evidence="9">Provides the precursors necessary for DNA synthesis. Catalyzes the biosynthesis of deoxyribonucleotides from the corresponding ribonucleotides.</text>
</comment>
<dbReference type="InterPro" id="IPR003586">
    <property type="entry name" value="Hint_dom_C"/>
</dbReference>
<keyword evidence="6 9" id="KW-0560">Oxidoreductase</keyword>
<dbReference type="InterPro" id="IPR036844">
    <property type="entry name" value="Hint_dom_sf"/>
</dbReference>
<dbReference type="InterPro" id="IPR013509">
    <property type="entry name" value="RNR_lsu_N"/>
</dbReference>
<dbReference type="InterPro" id="IPR030934">
    <property type="entry name" value="Intein_C"/>
</dbReference>
<evidence type="ECO:0000256" key="5">
    <source>
        <dbReference type="ARBA" id="ARBA00023000"/>
    </source>
</evidence>
<dbReference type="InterPro" id="IPR005144">
    <property type="entry name" value="ATP-cone_dom"/>
</dbReference>
<name>E3T5M5_CROVB</name>
<dbReference type="PANTHER" id="PTHR11573:SF6">
    <property type="entry name" value="RIBONUCLEOSIDE-DIPHOSPHATE REDUCTASE LARGE SUBUNIT"/>
    <property type="match status" value="1"/>
</dbReference>
<feature type="domain" description="ATP-cone" evidence="11">
    <location>
        <begin position="16"/>
        <end position="107"/>
    </location>
</feature>
<dbReference type="InterPro" id="IPR008926">
    <property type="entry name" value="RNR_R1-su_N"/>
</dbReference>
<dbReference type="SUPFAM" id="SSF48168">
    <property type="entry name" value="R1 subunit of ribonucleotide reductase, N-terminal domain"/>
    <property type="match status" value="1"/>
</dbReference>
<dbReference type="SMART" id="SM00305">
    <property type="entry name" value="HintC"/>
    <property type="match status" value="1"/>
</dbReference>
<comment type="similarity">
    <text evidence="1 9">Belongs to the ribonucleoside diphosphate reductase large chain family.</text>
</comment>
<dbReference type="SMART" id="SM00306">
    <property type="entry name" value="HintN"/>
    <property type="match status" value="1"/>
</dbReference>
<keyword evidence="7 9" id="KW-0215">Deoxyribonucleotide synthesis</keyword>
<evidence type="ECO:0000256" key="8">
    <source>
        <dbReference type="PROSITE-ProRule" id="PRU00492"/>
    </source>
</evidence>
<dbReference type="Pfam" id="PF03477">
    <property type="entry name" value="ATP-cone"/>
    <property type="match status" value="1"/>
</dbReference>
<evidence type="ECO:0000256" key="6">
    <source>
        <dbReference type="ARBA" id="ARBA00023002"/>
    </source>
</evidence>
<dbReference type="InterPro" id="IPR002109">
    <property type="entry name" value="Glutaredoxin"/>
</dbReference>
<feature type="domain" description="DOD-type homing endonuclease" evidence="10">
    <location>
        <begin position="422"/>
        <end position="552"/>
    </location>
</feature>
<keyword evidence="3" id="KW-0068">Autocatalytic cleavage</keyword>
<dbReference type="Gene3D" id="2.170.16.10">
    <property type="entry name" value="Hedgehog/Intein (Hint) domain"/>
    <property type="match status" value="1"/>
</dbReference>
<evidence type="ECO:0000259" key="11">
    <source>
        <dbReference type="PROSITE" id="PS51161"/>
    </source>
</evidence>
<keyword evidence="13" id="KW-1185">Reference proteome</keyword>
<dbReference type="PANTHER" id="PTHR11573">
    <property type="entry name" value="RIBONUCLEOSIDE-DIPHOSPHATE REDUCTASE LARGE CHAIN"/>
    <property type="match status" value="1"/>
</dbReference>
<accession>E3T5M5</accession>
<dbReference type="CDD" id="cd02066">
    <property type="entry name" value="GRX_family"/>
    <property type="match status" value="1"/>
</dbReference>
<evidence type="ECO:0000256" key="7">
    <source>
        <dbReference type="ARBA" id="ARBA00023116"/>
    </source>
</evidence>
<dbReference type="PRINTS" id="PR01183">
    <property type="entry name" value="RIBORDTASEM1"/>
</dbReference>
<dbReference type="InterPro" id="IPR006141">
    <property type="entry name" value="Intein_N"/>
</dbReference>
<evidence type="ECO:0000256" key="9">
    <source>
        <dbReference type="RuleBase" id="RU003410"/>
    </source>
</evidence>
<dbReference type="InterPro" id="IPR000788">
    <property type="entry name" value="RNR_lg_C"/>
</dbReference>
<dbReference type="KEGG" id="vg:9887857"/>
<keyword evidence="4 8" id="KW-0067">ATP-binding</keyword>
<proteinExistence type="inferred from homology"/>
<comment type="catalytic activity">
    <reaction evidence="9">
        <text>a 2'-deoxyribonucleoside 5'-diphosphate + [thioredoxin]-disulfide + H2O = a ribonucleoside 5'-diphosphate + [thioredoxin]-dithiol</text>
        <dbReference type="Rhea" id="RHEA:23252"/>
        <dbReference type="Rhea" id="RHEA-COMP:10698"/>
        <dbReference type="Rhea" id="RHEA-COMP:10700"/>
        <dbReference type="ChEBI" id="CHEBI:15377"/>
        <dbReference type="ChEBI" id="CHEBI:29950"/>
        <dbReference type="ChEBI" id="CHEBI:50058"/>
        <dbReference type="ChEBI" id="CHEBI:57930"/>
        <dbReference type="ChEBI" id="CHEBI:73316"/>
        <dbReference type="EC" id="1.17.4.1"/>
    </reaction>
</comment>
<evidence type="ECO:0000256" key="4">
    <source>
        <dbReference type="ARBA" id="ARBA00022840"/>
    </source>
</evidence>